<dbReference type="GO" id="GO:0016491">
    <property type="term" value="F:oxidoreductase activity"/>
    <property type="evidence" value="ECO:0007669"/>
    <property type="project" value="InterPro"/>
</dbReference>
<feature type="domain" description="Enoyl reductase (ER)" evidence="4">
    <location>
        <begin position="1"/>
        <end position="224"/>
    </location>
</feature>
<dbReference type="CDD" id="cd05274">
    <property type="entry name" value="KR_FAS_SDR_x"/>
    <property type="match status" value="1"/>
</dbReference>
<dbReference type="Pfam" id="PF08659">
    <property type="entry name" value="KR"/>
    <property type="match status" value="1"/>
</dbReference>
<dbReference type="InterPro" id="IPR050091">
    <property type="entry name" value="PKS_NRPS_Biosynth_Enz"/>
</dbReference>
<dbReference type="InterPro" id="IPR057326">
    <property type="entry name" value="KR_dom"/>
</dbReference>
<dbReference type="Gene3D" id="3.40.50.720">
    <property type="entry name" value="NAD(P)-binding Rossmann-like Domain"/>
    <property type="match status" value="1"/>
</dbReference>
<sequence length="437" mass="47418">SLLSPKPPSWSFEEACTMPVIFVTVEEALGDLAQLKRGERVLIHAAAGGVGLVAIQYAQHVGAEVYATAGAEEKHEYLRSLGVKYITSSRNGARFEEEMRAFLEREGAEGVDVVLNSLSHDDYIPRSLALLRSGGRFVEIGKRGIWSHQQMFESRPDVMYEKIAADTMMEKESWRYNAYLKRLRDRVDAGALKPIHMHVFEGLEQGVRALQFLQRAQNIGKVVISEPSKLPVGTHVLSGGTGALGVVTAQFLAEEGAKSLCLLSRGGRPQEEVQARWDWLQASALQLQVVRCDVSEEASVRAAELKDGPFASLFHLAGALADAMLPALDREMFQKSYGAKVHGLRHLLRYHFSDAAQLILFSSTSSLFGAPGQGNYAAANSALDAFAAFARLRPGGAVSVQWGPWAEVGMAAQKGTVQRAKASGIGALTNQQGLGPM</sequence>
<dbReference type="Gene3D" id="3.90.180.10">
    <property type="entry name" value="Medium-chain alcohol dehydrogenases, catalytic domain"/>
    <property type="match status" value="1"/>
</dbReference>
<proteinExistence type="predicted"/>
<keyword evidence="1" id="KW-0596">Phosphopantetheine</keyword>
<comment type="caution">
    <text evidence="5">The sequence shown here is derived from an EMBL/GenBank/DDBJ whole genome shotgun (WGS) entry which is preliminary data.</text>
</comment>
<dbReference type="GO" id="GO:0006633">
    <property type="term" value="P:fatty acid biosynthetic process"/>
    <property type="evidence" value="ECO:0007669"/>
    <property type="project" value="TreeGrafter"/>
</dbReference>
<evidence type="ECO:0000256" key="2">
    <source>
        <dbReference type="ARBA" id="ARBA00022553"/>
    </source>
</evidence>
<dbReference type="Proteomes" id="UP000649617">
    <property type="component" value="Unassembled WGS sequence"/>
</dbReference>
<evidence type="ECO:0000256" key="1">
    <source>
        <dbReference type="ARBA" id="ARBA00022450"/>
    </source>
</evidence>
<name>A0A812XTT9_SYMPI</name>
<dbReference type="PANTHER" id="PTHR43775:SF37">
    <property type="entry name" value="SI:DKEY-61P9.11"/>
    <property type="match status" value="1"/>
</dbReference>
<dbReference type="AlphaFoldDB" id="A0A812XTT9"/>
<dbReference type="InterPro" id="IPR036291">
    <property type="entry name" value="NAD(P)-bd_dom_sf"/>
</dbReference>
<gene>
    <name evidence="5" type="primary">ppsC</name>
    <name evidence="5" type="ORF">SPIL2461_LOCUS21568</name>
</gene>
<dbReference type="InterPro" id="IPR013968">
    <property type="entry name" value="PKS_KR"/>
</dbReference>
<feature type="domain" description="Ketoreductase" evidence="3">
    <location>
        <begin position="233"/>
        <end position="408"/>
    </location>
</feature>
<dbReference type="SMART" id="SM00822">
    <property type="entry name" value="PKS_KR"/>
    <property type="match status" value="1"/>
</dbReference>
<keyword evidence="2" id="KW-0597">Phosphoprotein</keyword>
<dbReference type="PANTHER" id="PTHR43775">
    <property type="entry name" value="FATTY ACID SYNTHASE"/>
    <property type="match status" value="1"/>
</dbReference>
<dbReference type="InterPro" id="IPR013149">
    <property type="entry name" value="ADH-like_C"/>
</dbReference>
<dbReference type="SMART" id="SM00829">
    <property type="entry name" value="PKS_ER"/>
    <property type="match status" value="1"/>
</dbReference>
<organism evidence="5 6">
    <name type="scientific">Symbiodinium pilosum</name>
    <name type="common">Dinoflagellate</name>
    <dbReference type="NCBI Taxonomy" id="2952"/>
    <lineage>
        <taxon>Eukaryota</taxon>
        <taxon>Sar</taxon>
        <taxon>Alveolata</taxon>
        <taxon>Dinophyceae</taxon>
        <taxon>Suessiales</taxon>
        <taxon>Symbiodiniaceae</taxon>
        <taxon>Symbiodinium</taxon>
    </lineage>
</organism>
<evidence type="ECO:0000313" key="5">
    <source>
        <dbReference type="EMBL" id="CAE7746767.1"/>
    </source>
</evidence>
<dbReference type="Pfam" id="PF00107">
    <property type="entry name" value="ADH_zinc_N"/>
    <property type="match status" value="1"/>
</dbReference>
<reference evidence="5" key="1">
    <citation type="submission" date="2021-02" db="EMBL/GenBank/DDBJ databases">
        <authorList>
            <person name="Dougan E. K."/>
            <person name="Rhodes N."/>
            <person name="Thang M."/>
            <person name="Chan C."/>
        </authorList>
    </citation>
    <scope>NUCLEOTIDE SEQUENCE</scope>
</reference>
<evidence type="ECO:0000259" key="4">
    <source>
        <dbReference type="SMART" id="SM00829"/>
    </source>
</evidence>
<feature type="non-terminal residue" evidence="5">
    <location>
        <position position="1"/>
    </location>
</feature>
<dbReference type="CDD" id="cd05195">
    <property type="entry name" value="enoyl_red"/>
    <property type="match status" value="1"/>
</dbReference>
<dbReference type="InterPro" id="IPR020843">
    <property type="entry name" value="ER"/>
</dbReference>
<dbReference type="GO" id="GO:0004312">
    <property type="term" value="F:fatty acid synthase activity"/>
    <property type="evidence" value="ECO:0007669"/>
    <property type="project" value="TreeGrafter"/>
</dbReference>
<protein>
    <submittedName>
        <fullName evidence="5">PpsC protein</fullName>
    </submittedName>
</protein>
<dbReference type="SUPFAM" id="SSF51735">
    <property type="entry name" value="NAD(P)-binding Rossmann-fold domains"/>
    <property type="match status" value="2"/>
</dbReference>
<dbReference type="EMBL" id="CAJNIZ010046376">
    <property type="protein sequence ID" value="CAE7746767.1"/>
    <property type="molecule type" value="Genomic_DNA"/>
</dbReference>
<evidence type="ECO:0000313" key="6">
    <source>
        <dbReference type="Proteomes" id="UP000649617"/>
    </source>
</evidence>
<evidence type="ECO:0000259" key="3">
    <source>
        <dbReference type="SMART" id="SM00822"/>
    </source>
</evidence>
<accession>A0A812XTT9</accession>
<keyword evidence="6" id="KW-1185">Reference proteome</keyword>
<dbReference type="OrthoDB" id="338930at2759"/>